<proteinExistence type="predicted"/>
<reference evidence="2" key="1">
    <citation type="submission" date="2020-05" db="EMBL/GenBank/DDBJ databases">
        <authorList>
            <person name="Chiriac C."/>
            <person name="Salcher M."/>
            <person name="Ghai R."/>
            <person name="Kavagutti S V."/>
        </authorList>
    </citation>
    <scope>NUCLEOTIDE SEQUENCE</scope>
</reference>
<feature type="region of interest" description="Disordered" evidence="1">
    <location>
        <begin position="74"/>
        <end position="111"/>
    </location>
</feature>
<protein>
    <submittedName>
        <fullName evidence="2">Unannotated protein</fullName>
    </submittedName>
</protein>
<organism evidence="2">
    <name type="scientific">freshwater metagenome</name>
    <dbReference type="NCBI Taxonomy" id="449393"/>
    <lineage>
        <taxon>unclassified sequences</taxon>
        <taxon>metagenomes</taxon>
        <taxon>ecological metagenomes</taxon>
    </lineage>
</organism>
<gene>
    <name evidence="2" type="ORF">UFOPK3543_02585</name>
</gene>
<evidence type="ECO:0000256" key="1">
    <source>
        <dbReference type="SAM" id="MobiDB-lite"/>
    </source>
</evidence>
<feature type="region of interest" description="Disordered" evidence="1">
    <location>
        <begin position="32"/>
        <end position="51"/>
    </location>
</feature>
<accession>A0A6J7IFN2</accession>
<dbReference type="AlphaFoldDB" id="A0A6J7IFN2"/>
<feature type="region of interest" description="Disordered" evidence="1">
    <location>
        <begin position="205"/>
        <end position="224"/>
    </location>
</feature>
<name>A0A6J7IFN2_9ZZZZ</name>
<sequence>MNGEHTFRVPRRTTLVVLAVVFVLAVAACGSAKAAPPPTASSMSVASTGASGSGSVQQGLDAYRACLQERGVENGGGFGGRGERPSGAVGGGQVARAPGASGPPVDAVPRSTVDQASLASAQSACAALRPAGGTGANGGFGGSGASGASGGGAPQFGAYLSCLSDNGVASAAGGRAAVGIDRSTPTFAAAHDKCKVLLPDGVDPFAGGARGGPPGALPTTTAAN</sequence>
<evidence type="ECO:0000313" key="2">
    <source>
        <dbReference type="EMBL" id="CAB4929720.1"/>
    </source>
</evidence>
<dbReference type="EMBL" id="CAFBMH010000134">
    <property type="protein sequence ID" value="CAB4929720.1"/>
    <property type="molecule type" value="Genomic_DNA"/>
</dbReference>